<dbReference type="EMBL" id="LFIW01000958">
    <property type="protein sequence ID" value="KZL84110.1"/>
    <property type="molecule type" value="Genomic_DNA"/>
</dbReference>
<evidence type="ECO:0000256" key="1">
    <source>
        <dbReference type="SAM" id="MobiDB-lite"/>
    </source>
</evidence>
<feature type="compositionally biased region" description="Basic and acidic residues" evidence="1">
    <location>
        <begin position="115"/>
        <end position="132"/>
    </location>
</feature>
<accession>A0A167DNF1</accession>
<sequence>LSNLFMLSFSPIVDKHCNFHQVGRWVWPWLRAIIGTQGNGIPLSEHTTVLFRTQHRQPVSSIERTPFRHDQPRRRRSWGRRSQVPPPGGNAAGSNARPSMSGEAGVAGETWKQAKKTEGFLGEKARMETKGGRKEKRPCASRSTIAKREPSRALAALTARPRGPSGA</sequence>
<dbReference type="AlphaFoldDB" id="A0A167DNF1"/>
<name>A0A167DNF1_COLIC</name>
<organism evidence="2 3">
    <name type="scientific">Colletotrichum incanum</name>
    <name type="common">Soybean anthracnose fungus</name>
    <dbReference type="NCBI Taxonomy" id="1573173"/>
    <lineage>
        <taxon>Eukaryota</taxon>
        <taxon>Fungi</taxon>
        <taxon>Dikarya</taxon>
        <taxon>Ascomycota</taxon>
        <taxon>Pezizomycotina</taxon>
        <taxon>Sordariomycetes</taxon>
        <taxon>Hypocreomycetidae</taxon>
        <taxon>Glomerellales</taxon>
        <taxon>Glomerellaceae</taxon>
        <taxon>Colletotrichum</taxon>
        <taxon>Colletotrichum spaethianum species complex</taxon>
    </lineage>
</organism>
<feature type="compositionally biased region" description="Polar residues" evidence="1">
    <location>
        <begin position="54"/>
        <end position="63"/>
    </location>
</feature>
<evidence type="ECO:0000313" key="2">
    <source>
        <dbReference type="EMBL" id="KZL84110.1"/>
    </source>
</evidence>
<evidence type="ECO:0000313" key="3">
    <source>
        <dbReference type="Proteomes" id="UP000076584"/>
    </source>
</evidence>
<keyword evidence="3" id="KW-1185">Reference proteome</keyword>
<reference evidence="2 3" key="1">
    <citation type="submission" date="2015-06" db="EMBL/GenBank/DDBJ databases">
        <title>Survival trade-offs in plant roots during colonization by closely related pathogenic and mutualistic fungi.</title>
        <authorList>
            <person name="Hacquard S."/>
            <person name="Kracher B."/>
            <person name="Hiruma K."/>
            <person name="Weinman A."/>
            <person name="Muench P."/>
            <person name="Garrido Oter R."/>
            <person name="Ver Loren van Themaat E."/>
            <person name="Dallerey J.-F."/>
            <person name="Damm U."/>
            <person name="Henrissat B."/>
            <person name="Lespinet O."/>
            <person name="Thon M."/>
            <person name="Kemen E."/>
            <person name="McHardy A.C."/>
            <person name="Schulze-Lefert P."/>
            <person name="O'Connell R.J."/>
        </authorList>
    </citation>
    <scope>NUCLEOTIDE SEQUENCE [LARGE SCALE GENOMIC DNA]</scope>
    <source>
        <strain evidence="2 3">MAFF 238704</strain>
    </source>
</reference>
<protein>
    <submittedName>
        <fullName evidence="2">Uncharacterized protein</fullName>
    </submittedName>
</protein>
<comment type="caution">
    <text evidence="2">The sequence shown here is derived from an EMBL/GenBank/DDBJ whole genome shotgun (WGS) entry which is preliminary data.</text>
</comment>
<feature type="region of interest" description="Disordered" evidence="1">
    <location>
        <begin position="54"/>
        <end position="167"/>
    </location>
</feature>
<proteinExistence type="predicted"/>
<feature type="non-terminal residue" evidence="2">
    <location>
        <position position="1"/>
    </location>
</feature>
<gene>
    <name evidence="2" type="ORF">CI238_10050</name>
</gene>
<dbReference type="Proteomes" id="UP000076584">
    <property type="component" value="Unassembled WGS sequence"/>
</dbReference>